<proteinExistence type="predicted"/>
<sequence>MGVWFTVAYPPQAIIFVLMNGPIGLISSALLVCRQAYMIYGAVAQMFFLKHALRDCFDMVLKLNGMEDLLANANVDFAEEVDVEFYGRLQQSVFYKLRNHYRKFVLRMTSPYVLLKALILLPIQFIPVIGPLVMALMKSVDTARAAQGRYFQLKGWSPRQVRVFTRRRYGSYWTFGAAAGVLETFPILEMFFSFTNATGAALWAVKLEKRARRKAAKA</sequence>
<keyword evidence="2" id="KW-1185">Reference proteome</keyword>
<dbReference type="EMBL" id="MU971360">
    <property type="protein sequence ID" value="KAK9238123.1"/>
    <property type="molecule type" value="Genomic_DNA"/>
</dbReference>
<reference evidence="2" key="1">
    <citation type="journal article" date="2024" name="Front. Bioeng. Biotechnol.">
        <title>Genome-scale model development and genomic sequencing of the oleaginous clade Lipomyces.</title>
        <authorList>
            <person name="Czajka J.J."/>
            <person name="Han Y."/>
            <person name="Kim J."/>
            <person name="Mondo S.J."/>
            <person name="Hofstad B.A."/>
            <person name="Robles A."/>
            <person name="Haridas S."/>
            <person name="Riley R."/>
            <person name="LaButti K."/>
            <person name="Pangilinan J."/>
            <person name="Andreopoulos W."/>
            <person name="Lipzen A."/>
            <person name="Yan J."/>
            <person name="Wang M."/>
            <person name="Ng V."/>
            <person name="Grigoriev I.V."/>
            <person name="Spatafora J.W."/>
            <person name="Magnuson J.K."/>
            <person name="Baker S.E."/>
            <person name="Pomraning K.R."/>
        </authorList>
    </citation>
    <scope>NUCLEOTIDE SEQUENCE [LARGE SCALE GENOMIC DNA]</scope>
    <source>
        <strain evidence="2">CBS 7786</strain>
    </source>
</reference>
<gene>
    <name evidence="1" type="ORF">V1525DRAFT_124868</name>
</gene>
<name>A0ACC3T2I2_LIPKO</name>
<evidence type="ECO:0000313" key="2">
    <source>
        <dbReference type="Proteomes" id="UP001433508"/>
    </source>
</evidence>
<accession>A0ACC3T2I2</accession>
<protein>
    <submittedName>
        <fullName evidence="1">Uncharacterized protein</fullName>
    </submittedName>
</protein>
<organism evidence="1 2">
    <name type="scientific">Lipomyces kononenkoae</name>
    <name type="common">Yeast</name>
    <dbReference type="NCBI Taxonomy" id="34357"/>
    <lineage>
        <taxon>Eukaryota</taxon>
        <taxon>Fungi</taxon>
        <taxon>Dikarya</taxon>
        <taxon>Ascomycota</taxon>
        <taxon>Saccharomycotina</taxon>
        <taxon>Lipomycetes</taxon>
        <taxon>Lipomycetales</taxon>
        <taxon>Lipomycetaceae</taxon>
        <taxon>Lipomyces</taxon>
    </lineage>
</organism>
<evidence type="ECO:0000313" key="1">
    <source>
        <dbReference type="EMBL" id="KAK9238123.1"/>
    </source>
</evidence>
<dbReference type="Proteomes" id="UP001433508">
    <property type="component" value="Unassembled WGS sequence"/>
</dbReference>
<comment type="caution">
    <text evidence="1">The sequence shown here is derived from an EMBL/GenBank/DDBJ whole genome shotgun (WGS) entry which is preliminary data.</text>
</comment>